<dbReference type="GO" id="GO:0005524">
    <property type="term" value="F:ATP binding"/>
    <property type="evidence" value="ECO:0007669"/>
    <property type="project" value="InterPro"/>
</dbReference>
<reference evidence="2 3" key="1">
    <citation type="submission" date="2017-08" db="EMBL/GenBank/DDBJ databases">
        <title>Infants hospitalized years apart are colonized by the same room-sourced microbial strains.</title>
        <authorList>
            <person name="Brooks B."/>
            <person name="Olm M.R."/>
            <person name="Firek B.A."/>
            <person name="Baker R."/>
            <person name="Thomas B.C."/>
            <person name="Morowitz M.J."/>
            <person name="Banfield J.F."/>
        </authorList>
    </citation>
    <scope>NUCLEOTIDE SEQUENCE [LARGE SCALE GENOMIC DNA]</scope>
    <source>
        <strain evidence="2">S2_005_003_R2_43</strain>
    </source>
</reference>
<sequence>MARIRHVQIQNFRCIQQLAWVPSPGINCLIGPGDSGKSSILDAIDYCLGARRTVQVTDADFYRLDVTHPIVITVTLGELDDVLKSLETYGNYLRSFNAAMGVIADEPEAGSETVLSIRLTIGSDLDPVWTLASDRAEATGQSRFMTWSDRTRIAPTRIGALADHNLAWRRGSVLNRISDERPEMSAALADAARTARATFGDLAEAQLGDALRIVEATATELGIPIGVGLKAMLDAHSVSFSGGTIALHGSDGVPLRALGIGSTRLLLAGLQRKAAEQATVILIDELEHGLEPHRILRLLASIGAKEVVPPIQAFITTHSPVAVRELRGDQLLVVRKTDGRHDATLVGMDNATQGTIRLYPEAFLAPTIVVCEGASEVGLLRGLDLHRAAQNQKSLTAAGVAWVDAKGVTQIYGRANAFCSLGYRVAVLRDDDAQPDVADEAAFIAAGGALFKWRAGCALEDELFRGLGDQGVQDLLGRAVELLDVDLVGEHIQSASNGQYSYAECVFALTAELRVTLGAAARSKRGSWFKSVTKMEDVTRDILLPNLAHADETLRGTMAGLEAWMVRGA</sequence>
<comment type="caution">
    <text evidence="2">The sequence shown here is derived from an EMBL/GenBank/DDBJ whole genome shotgun (WGS) entry which is preliminary data.</text>
</comment>
<dbReference type="AlphaFoldDB" id="A0A2W5KQ96"/>
<proteinExistence type="predicted"/>
<dbReference type="GO" id="GO:0004519">
    <property type="term" value="F:endonuclease activity"/>
    <property type="evidence" value="ECO:0007669"/>
    <property type="project" value="UniProtKB-KW"/>
</dbReference>
<dbReference type="Gene3D" id="3.40.50.300">
    <property type="entry name" value="P-loop containing nucleotide triphosphate hydrolases"/>
    <property type="match status" value="1"/>
</dbReference>
<keyword evidence="2" id="KW-0540">Nuclease</keyword>
<dbReference type="Pfam" id="PF13304">
    <property type="entry name" value="AAA_21"/>
    <property type="match status" value="1"/>
</dbReference>
<gene>
    <name evidence="2" type="ORF">DI565_02510</name>
</gene>
<name>A0A2W5KQ96_ANCNO</name>
<evidence type="ECO:0000259" key="1">
    <source>
        <dbReference type="Pfam" id="PF13304"/>
    </source>
</evidence>
<protein>
    <submittedName>
        <fullName evidence="2">ATP-dependent endonuclease</fullName>
    </submittedName>
</protein>
<evidence type="ECO:0000313" key="2">
    <source>
        <dbReference type="EMBL" id="PZQ19266.1"/>
    </source>
</evidence>
<dbReference type="GO" id="GO:0016887">
    <property type="term" value="F:ATP hydrolysis activity"/>
    <property type="evidence" value="ECO:0007669"/>
    <property type="project" value="InterPro"/>
</dbReference>
<dbReference type="InterPro" id="IPR027417">
    <property type="entry name" value="P-loop_NTPase"/>
</dbReference>
<dbReference type="PANTHER" id="PTHR43581">
    <property type="entry name" value="ATP/GTP PHOSPHATASE"/>
    <property type="match status" value="1"/>
</dbReference>
<keyword evidence="2" id="KW-0255">Endonuclease</keyword>
<dbReference type="InterPro" id="IPR051396">
    <property type="entry name" value="Bact_Antivir_Def_Nuclease"/>
</dbReference>
<keyword evidence="2" id="KW-0378">Hydrolase</keyword>
<evidence type="ECO:0000313" key="3">
    <source>
        <dbReference type="Proteomes" id="UP000249577"/>
    </source>
</evidence>
<dbReference type="EMBL" id="QFPN01000001">
    <property type="protein sequence ID" value="PZQ19266.1"/>
    <property type="molecule type" value="Genomic_DNA"/>
</dbReference>
<accession>A0A2W5KQ96</accession>
<organism evidence="2 3">
    <name type="scientific">Ancylobacter novellus</name>
    <name type="common">Thiobacillus novellus</name>
    <dbReference type="NCBI Taxonomy" id="921"/>
    <lineage>
        <taxon>Bacteria</taxon>
        <taxon>Pseudomonadati</taxon>
        <taxon>Pseudomonadota</taxon>
        <taxon>Alphaproteobacteria</taxon>
        <taxon>Hyphomicrobiales</taxon>
        <taxon>Xanthobacteraceae</taxon>
        <taxon>Ancylobacter</taxon>
    </lineage>
</organism>
<dbReference type="InterPro" id="IPR003959">
    <property type="entry name" value="ATPase_AAA_core"/>
</dbReference>
<dbReference type="PANTHER" id="PTHR43581:SF4">
    <property type="entry name" value="ATP_GTP PHOSPHATASE"/>
    <property type="match status" value="1"/>
</dbReference>
<feature type="domain" description="ATPase AAA-type core" evidence="1">
    <location>
        <begin position="26"/>
        <end position="323"/>
    </location>
</feature>
<dbReference type="Proteomes" id="UP000249577">
    <property type="component" value="Unassembled WGS sequence"/>
</dbReference>
<dbReference type="SUPFAM" id="SSF52540">
    <property type="entry name" value="P-loop containing nucleoside triphosphate hydrolases"/>
    <property type="match status" value="1"/>
</dbReference>